<feature type="domain" description="Beta-lactamase-related" evidence="3">
    <location>
        <begin position="8"/>
        <end position="332"/>
    </location>
</feature>
<sequence>MDDPRARIDAVAAETGFSGVVRLERHGVVEVDAAYGFADRAHAIPMTTATRLGIASGSKTMTALAVLRLVEDGALGLGTTARSLLGDDLPLVADDVTVEHLLTHRSGIGDYLDEDELDSDDYPMPVSVHRLASTEDFLPILDGYPTKFPAGERFSYCNGGYVVLALIAERASGRTYHDLVRDLVLGPAGMTSSDFLRSDDLPGDAALGYVEVGGHVRTNVFHLPVVATGDGGLYTTVDDVHRFWPALMGGVVVGADLLAAMVRPHSPPEDGGTRTYAFGCWLRTDSPEVAMIGADAGVSFASQHDPERGYTHTVIANTSDGAWPVSEELDRIIGIAEG</sequence>
<reference evidence="4" key="1">
    <citation type="submission" date="2020-11" db="EMBL/GenBank/DDBJ databases">
        <title>Nocardioides sp. nov., isolated from Soil of Cynanchum wilfordii Hemsley rhizosphere.</title>
        <authorList>
            <person name="Lee J.-S."/>
            <person name="Suh M.K."/>
            <person name="Kim J.-S."/>
        </authorList>
    </citation>
    <scope>NUCLEOTIDE SEQUENCE</scope>
    <source>
        <strain evidence="4">KCTC 19275</strain>
    </source>
</reference>
<dbReference type="Proteomes" id="UP000640489">
    <property type="component" value="Unassembled WGS sequence"/>
</dbReference>
<gene>
    <name evidence="4" type="ORF">ISU07_05730</name>
</gene>
<dbReference type="InterPro" id="IPR050491">
    <property type="entry name" value="AmpC-like"/>
</dbReference>
<protein>
    <submittedName>
        <fullName evidence="4">Beta-lactamase family protein</fullName>
    </submittedName>
</protein>
<proteinExistence type="predicted"/>
<keyword evidence="5" id="KW-1185">Reference proteome</keyword>
<dbReference type="SUPFAM" id="SSF56601">
    <property type="entry name" value="beta-lactamase/transpeptidase-like"/>
    <property type="match status" value="1"/>
</dbReference>
<dbReference type="GO" id="GO:0016020">
    <property type="term" value="C:membrane"/>
    <property type="evidence" value="ECO:0007669"/>
    <property type="project" value="UniProtKB-SubCell"/>
</dbReference>
<comment type="caution">
    <text evidence="4">The sequence shown here is derived from an EMBL/GenBank/DDBJ whole genome shotgun (WGS) entry which is preliminary data.</text>
</comment>
<dbReference type="RefSeq" id="WP_194705830.1">
    <property type="nucleotide sequence ID" value="NZ_JADKPN010000002.1"/>
</dbReference>
<dbReference type="InterPro" id="IPR012338">
    <property type="entry name" value="Beta-lactam/transpept-like"/>
</dbReference>
<dbReference type="EMBL" id="JADKPN010000002">
    <property type="protein sequence ID" value="MBF4762619.1"/>
    <property type="molecule type" value="Genomic_DNA"/>
</dbReference>
<name>A0A930V833_9ACTN</name>
<dbReference type="AlphaFoldDB" id="A0A930V833"/>
<keyword evidence="2" id="KW-0472">Membrane</keyword>
<evidence type="ECO:0000313" key="4">
    <source>
        <dbReference type="EMBL" id="MBF4762619.1"/>
    </source>
</evidence>
<accession>A0A930V833</accession>
<dbReference type="InterPro" id="IPR001466">
    <property type="entry name" value="Beta-lactam-related"/>
</dbReference>
<organism evidence="4 5">
    <name type="scientific">Nocardioides islandensis</name>
    <dbReference type="NCBI Taxonomy" id="433663"/>
    <lineage>
        <taxon>Bacteria</taxon>
        <taxon>Bacillati</taxon>
        <taxon>Actinomycetota</taxon>
        <taxon>Actinomycetes</taxon>
        <taxon>Propionibacteriales</taxon>
        <taxon>Nocardioidaceae</taxon>
        <taxon>Nocardioides</taxon>
    </lineage>
</organism>
<dbReference type="PANTHER" id="PTHR46825:SF11">
    <property type="entry name" value="PENICILLIN-BINDING PROTEIN 4"/>
    <property type="match status" value="1"/>
</dbReference>
<evidence type="ECO:0000313" key="5">
    <source>
        <dbReference type="Proteomes" id="UP000640489"/>
    </source>
</evidence>
<dbReference type="Gene3D" id="3.40.710.10">
    <property type="entry name" value="DD-peptidase/beta-lactamase superfamily"/>
    <property type="match status" value="1"/>
</dbReference>
<dbReference type="PANTHER" id="PTHR46825">
    <property type="entry name" value="D-ALANYL-D-ALANINE-CARBOXYPEPTIDASE/ENDOPEPTIDASE AMPH"/>
    <property type="match status" value="1"/>
</dbReference>
<evidence type="ECO:0000259" key="3">
    <source>
        <dbReference type="Pfam" id="PF00144"/>
    </source>
</evidence>
<comment type="subcellular location">
    <subcellularLocation>
        <location evidence="1">Membrane</location>
    </subcellularLocation>
</comment>
<evidence type="ECO:0000256" key="1">
    <source>
        <dbReference type="ARBA" id="ARBA00004370"/>
    </source>
</evidence>
<evidence type="ECO:0000256" key="2">
    <source>
        <dbReference type="ARBA" id="ARBA00023136"/>
    </source>
</evidence>
<dbReference type="Pfam" id="PF00144">
    <property type="entry name" value="Beta-lactamase"/>
    <property type="match status" value="1"/>
</dbReference>